<dbReference type="Pfam" id="PF12894">
    <property type="entry name" value="ANAPC4_WD40"/>
    <property type="match status" value="1"/>
</dbReference>
<keyword evidence="4" id="KW-0833">Ubl conjugation pathway</keyword>
<dbReference type="PANTHER" id="PTHR13260">
    <property type="entry name" value="ANAPHASE PROMOTING COMPLEX SUBUNIT 4 APC4"/>
    <property type="match status" value="1"/>
</dbReference>
<dbReference type="Pfam" id="PF12896">
    <property type="entry name" value="ANAPC4"/>
    <property type="match status" value="1"/>
</dbReference>
<dbReference type="InterPro" id="IPR024789">
    <property type="entry name" value="APC4"/>
</dbReference>
<dbReference type="GeneID" id="89996292"/>
<evidence type="ECO:0000256" key="1">
    <source>
        <dbReference type="ARBA" id="ARBA00016067"/>
    </source>
</evidence>
<evidence type="ECO:0000313" key="9">
    <source>
        <dbReference type="EMBL" id="KAK5945638.1"/>
    </source>
</evidence>
<evidence type="ECO:0000256" key="5">
    <source>
        <dbReference type="ARBA" id="ARBA00023306"/>
    </source>
</evidence>
<organism evidence="9 10">
    <name type="scientific">Knufia obscura</name>
    <dbReference type="NCBI Taxonomy" id="1635080"/>
    <lineage>
        <taxon>Eukaryota</taxon>
        <taxon>Fungi</taxon>
        <taxon>Dikarya</taxon>
        <taxon>Ascomycota</taxon>
        <taxon>Pezizomycotina</taxon>
        <taxon>Eurotiomycetes</taxon>
        <taxon>Chaetothyriomycetidae</taxon>
        <taxon>Chaetothyriales</taxon>
        <taxon>Trichomeriaceae</taxon>
        <taxon>Knufia</taxon>
    </lineage>
</organism>
<evidence type="ECO:0000313" key="10">
    <source>
        <dbReference type="Proteomes" id="UP001334248"/>
    </source>
</evidence>
<keyword evidence="3" id="KW-0498">Mitosis</keyword>
<dbReference type="RefSeq" id="XP_064733728.1">
    <property type="nucleotide sequence ID" value="XM_064871275.1"/>
</dbReference>
<evidence type="ECO:0000256" key="6">
    <source>
        <dbReference type="SAM" id="MobiDB-lite"/>
    </source>
</evidence>
<dbReference type="InterPro" id="IPR024790">
    <property type="entry name" value="APC4_long_dom"/>
</dbReference>
<dbReference type="Proteomes" id="UP001334248">
    <property type="component" value="Unassembled WGS sequence"/>
</dbReference>
<evidence type="ECO:0000256" key="4">
    <source>
        <dbReference type="ARBA" id="ARBA00022786"/>
    </source>
</evidence>
<feature type="compositionally biased region" description="Low complexity" evidence="6">
    <location>
        <begin position="136"/>
        <end position="154"/>
    </location>
</feature>
<feature type="region of interest" description="Disordered" evidence="6">
    <location>
        <begin position="136"/>
        <end position="171"/>
    </location>
</feature>
<evidence type="ECO:0000256" key="3">
    <source>
        <dbReference type="ARBA" id="ARBA00022776"/>
    </source>
</evidence>
<reference evidence="9 10" key="1">
    <citation type="journal article" date="2023" name="Res Sq">
        <title>Genomic and morphological characterization of Knufia obscura isolated from the Mars 2020 spacecraft assembly facility.</title>
        <authorList>
            <person name="Chander A.M."/>
            <person name="Teixeira M.M."/>
            <person name="Singh N.K."/>
            <person name="Williams M.P."/>
            <person name="Parker C.W."/>
            <person name="Leo P."/>
            <person name="Stajich J.E."/>
            <person name="Torok T."/>
            <person name="Tighe S."/>
            <person name="Mason C.E."/>
            <person name="Venkateswaran K."/>
        </authorList>
    </citation>
    <scope>NUCLEOTIDE SEQUENCE [LARGE SCALE GENOMIC DNA]</scope>
    <source>
        <strain evidence="9 10">CCFEE 5817</strain>
    </source>
</reference>
<evidence type="ECO:0000256" key="2">
    <source>
        <dbReference type="ARBA" id="ARBA00022618"/>
    </source>
</evidence>
<comment type="caution">
    <text evidence="9">The sequence shown here is derived from an EMBL/GenBank/DDBJ whole genome shotgun (WGS) entry which is preliminary data.</text>
</comment>
<gene>
    <name evidence="9" type="ORF">PMZ80_002843</name>
</gene>
<name>A0ABR0RZE2_9EURO</name>
<evidence type="ECO:0000259" key="7">
    <source>
        <dbReference type="Pfam" id="PF12894"/>
    </source>
</evidence>
<dbReference type="InterPro" id="IPR024977">
    <property type="entry name" value="Apc4-like_WD40_dom"/>
</dbReference>
<dbReference type="PANTHER" id="PTHR13260:SF0">
    <property type="entry name" value="ANAPHASE-PROMOTING COMPLEX SUBUNIT 4"/>
    <property type="match status" value="1"/>
</dbReference>
<keyword evidence="2" id="KW-0132">Cell division</keyword>
<dbReference type="EMBL" id="JAVHJV010000002">
    <property type="protein sequence ID" value="KAK5945638.1"/>
    <property type="molecule type" value="Genomic_DNA"/>
</dbReference>
<proteinExistence type="predicted"/>
<feature type="domain" description="Anaphase-promoting complex subunit 4 long" evidence="8">
    <location>
        <begin position="360"/>
        <end position="556"/>
    </location>
</feature>
<feature type="domain" description="Anaphase-promoting complex subunit 4-like WD40" evidence="7">
    <location>
        <begin position="75"/>
        <end position="138"/>
    </location>
</feature>
<sequence>MQLIGTNLLPMPIGPTRPGAKDDLASEFGLKYCPTMDLVAVFPRILASESTIDAVVSKVPSADNYTGEDDEEVLVDVYRLNGQKVFTISIESDNGATGVVDVAWRSDGVILTIVTCDNTTRLVNSFSGKIVHTFSSLSSLPPTSSSSSGAPKSPSSKRKSIDRNAGSNKRRCMPTSVFYSTHFTAPQTASQQLDAAKQEKGTSLDDLLSLNADIDQLLKLNANLPKELANLDVEQFLPKLATLPSNGMGEDDVFSTRTSIDTMFHPAKQNAGSISADVVAVAQSDSHIHLRVFDSFEVGDVDLNRALNTPTGCTFGMIRHIVTHPFSEKIYAIVEERHGVSRRRQTRSHDASEDTSQPLHLLSLDLRFIRQSSHTLPILATKATQLHNLIRYLRQIESQLAREVKTAFDLPGRFIRTLEEDLKEQDGEGSTFETSAYHVMLTGEVHGKFKEWLVDILGERGVKRWEKAVYECLELVRRLISENWNPAVERAGIVVSRLTGLAAASSTFDIDKRVLDGLRDTIDIMAVVGEDLLRDTNAEIAGFNAFIKWLKREVEMAGLEDTSEKLDEMRESSDHSEVRKVLKYVSERLQDTSVKKYIREGQATGTEDEDELDTYNKFKQARQADTESSLSPSMNTLTTRLTGQCDRLFQQVGTRLRENVLAQYMCKLTDDMDGEVMDSRIVHQPEYAVLHILGRRSTGEGQICWLRKTLDATSARSNVSSKSVVIEGAKEILDIKIVDDEEAMILTRTSTQMKVMSLRLQDDIQQAVRHTFGGRGDPYTQAGLRPWKLEINGRKLRRTITVLDEQGRGYGVFDLDSAGGAGHGEDESMSG</sequence>
<accession>A0ABR0RZE2</accession>
<evidence type="ECO:0000259" key="8">
    <source>
        <dbReference type="Pfam" id="PF12896"/>
    </source>
</evidence>
<keyword evidence="5" id="KW-0131">Cell cycle</keyword>
<keyword evidence="10" id="KW-1185">Reference proteome</keyword>
<protein>
    <recommendedName>
        <fullName evidence="1">Anaphase-promoting complex subunit 4</fullName>
    </recommendedName>
</protein>